<dbReference type="RefSeq" id="WP_416344228.1">
    <property type="nucleotide sequence ID" value="NZ_JALQCY010000003.1"/>
</dbReference>
<organism evidence="7 8">
    <name type="scientific">Isoptericola peretonis</name>
    <dbReference type="NCBI Taxonomy" id="2918523"/>
    <lineage>
        <taxon>Bacteria</taxon>
        <taxon>Bacillati</taxon>
        <taxon>Actinomycetota</taxon>
        <taxon>Actinomycetes</taxon>
        <taxon>Micrococcales</taxon>
        <taxon>Promicromonosporaceae</taxon>
        <taxon>Isoptericola</taxon>
    </lineage>
</organism>
<proteinExistence type="predicted"/>
<dbReference type="NCBIfam" id="TIGR03491">
    <property type="entry name" value="TM0106 family RecB-like putative nuclease"/>
    <property type="match status" value="1"/>
</dbReference>
<dbReference type="Pfam" id="PF13604">
    <property type="entry name" value="AAA_30"/>
    <property type="match status" value="1"/>
</dbReference>
<evidence type="ECO:0000256" key="2">
    <source>
        <dbReference type="ARBA" id="ARBA00022801"/>
    </source>
</evidence>
<dbReference type="Proteomes" id="UP001651050">
    <property type="component" value="Unassembled WGS sequence"/>
</dbReference>
<dbReference type="EMBL" id="JALQCY010000003">
    <property type="protein sequence ID" value="MCK9794384.1"/>
    <property type="molecule type" value="Genomic_DNA"/>
</dbReference>
<dbReference type="InterPro" id="IPR041679">
    <property type="entry name" value="DNA2/NAM7-like_C"/>
</dbReference>
<dbReference type="Gene3D" id="3.40.50.300">
    <property type="entry name" value="P-loop containing nucleotide triphosphate hydrolases"/>
    <property type="match status" value="2"/>
</dbReference>
<name>A0ABT0J4K0_9MICO</name>
<evidence type="ECO:0000256" key="3">
    <source>
        <dbReference type="ARBA" id="ARBA00022806"/>
    </source>
</evidence>
<dbReference type="PANTHER" id="PTHR43788">
    <property type="entry name" value="DNA2/NAM7 HELICASE FAMILY MEMBER"/>
    <property type="match status" value="1"/>
</dbReference>
<dbReference type="PANTHER" id="PTHR43788:SF8">
    <property type="entry name" value="DNA-BINDING PROTEIN SMUBP-2"/>
    <property type="match status" value="1"/>
</dbReference>
<dbReference type="Pfam" id="PF13482">
    <property type="entry name" value="RNase_H_2"/>
    <property type="match status" value="1"/>
</dbReference>
<gene>
    <name evidence="7" type="ORF">M1843_11570</name>
</gene>
<sequence length="1247" mass="134984">MFLLDAPGHATAPLGEQAVVHSASDLVVAAECEFRLLRRLDELLGRVPRPEREDDVMLARTAALGAAHERRVLDEYVARFGRAGHDRAPGGVVEVEPPGRLTREGLEAAHGATLAAVEAGADVVAQASFFDGEFHGRADFLVRDPLGDPEVGPGRPGEHAAAPLPRYAVLDTKLARRAKVTALLQLAAYADQLAAARVDPTDAVHLVLGTRVTTSHRLAELLPVLRRRRARLRDVVAAHRADDGPLAWGDERFTACGRCEACAEQAAALRDVLLVGGVYEAQRARLVAGGITTIDALAAAEEPPEGMPARSFERVREQARLQLGTSAGDGEVAYDDHGEPAVIRWSLPDTSAVRRLPPPSPGDVFFDFEGDPLWSDPQGEQWGQQTGLDYLFGLVERPAADGPTDSAAPPFRAFWAHDLAQERQALVDFVDYLTERRRQYPDLHVYHYASYERVHLLSIAARHGVYEEEVDQLLRDGVLVDLYAVVRSSLRISDRSKSIKKLEPLYMGDELRSGVTTAAASIVAYAEYTALRDAGRTDEAEALLRGIADYNRYDCVSTLRLLDWLRRAADVVDARSGAASDELAHDGEGRAARDVRGAEHGAAAVEETARQAAAREGRERRLELEAAVRDRVGEDRGTRDDEAQALAMIGASLGYWRRESKPFWHEHYSRLELPTDEWQGRRNTFHVERAAVLQDWAVEDGRRAPARVLELVGRLSEGSELAVGAAPFVLYDDPAPEAMTVPVNAVRGFHGGATIIDAVRRETEAGERDVLVLREQARVGAAPYSDLPMALTPSSGPRADPQEQALEEATRRALARWDADRTVPDGPATDLMRRRPPRLVGGGPLPAVAGDDFTGAVLDATRRLDRSYLAVQGPPGTGKTHVGSHVVAALVAEGWRVGVVAQSHAAVENMLRAVVEKAGVPVDRVAKKRQSDGVSSSAVCAELSGDDLAEFSRRGPGVVGGTAWDFAHPGRWPEEDLDLLVVDEAGQFSIAATTAVARAAKRLLLLGDPQQLPQVSRGRHPEPVDRSSLGWLADGHDVLPDGLGYFLARSWRMHPALCDAVSQLAYEGRLRAHETAATRSLAGVAPGVHHVPVRHEGRAVASPEEAQEVVRQVVGVLGRAWTPGTGQPPRPLGERDVVVLAAYNAQVWAVRRALEAAGLHDVRVGTVDRFQGTEAPVAIVTLAASSPHDVPRGTGFLLSRHRINVAVSRGQWCAIVVRSPDLTDYLPRTPEGLGRLGAFLALCERAV</sequence>
<evidence type="ECO:0000259" key="5">
    <source>
        <dbReference type="Pfam" id="PF13087"/>
    </source>
</evidence>
<keyword evidence="1" id="KW-0547">Nucleotide-binding</keyword>
<dbReference type="InterPro" id="IPR019993">
    <property type="entry name" value="RecB_nuclease_TM0106_put"/>
</dbReference>
<dbReference type="InterPro" id="IPR038720">
    <property type="entry name" value="YprB_RNase_H-like_dom"/>
</dbReference>
<dbReference type="InterPro" id="IPR050534">
    <property type="entry name" value="Coronavir_polyprotein_1ab"/>
</dbReference>
<dbReference type="Pfam" id="PF13087">
    <property type="entry name" value="AAA_12"/>
    <property type="match status" value="1"/>
</dbReference>
<dbReference type="CDD" id="cd17934">
    <property type="entry name" value="DEXXQc_Upf1-like"/>
    <property type="match status" value="1"/>
</dbReference>
<feature type="domain" description="YprB ribonuclease H-like" evidence="6">
    <location>
        <begin position="364"/>
        <end position="565"/>
    </location>
</feature>
<feature type="domain" description="DNA2/NAM7 helicase-like C-terminal" evidence="5">
    <location>
        <begin position="1045"/>
        <end position="1217"/>
    </location>
</feature>
<protein>
    <submittedName>
        <fullName evidence="7">TM0106 family RecB-like putative nuclease</fullName>
    </submittedName>
</protein>
<evidence type="ECO:0000256" key="1">
    <source>
        <dbReference type="ARBA" id="ARBA00022741"/>
    </source>
</evidence>
<reference evidence="7 8" key="1">
    <citation type="submission" date="2022-02" db="EMBL/GenBank/DDBJ databases">
        <title>The car tank lid bacteriome: a reservoir of bacteria with potential in bioremediation of fuel.</title>
        <authorList>
            <person name="Vidal-Verdu A."/>
            <person name="Gomez-Martinez D."/>
            <person name="Latorre-Perez A."/>
            <person name="Pereto J."/>
            <person name="Porcar M."/>
        </authorList>
    </citation>
    <scope>NUCLEOTIDE SEQUENCE [LARGE SCALE GENOMIC DNA]</scope>
    <source>
        <strain evidence="7 8">4D.3</strain>
    </source>
</reference>
<evidence type="ECO:0000256" key="4">
    <source>
        <dbReference type="ARBA" id="ARBA00022840"/>
    </source>
</evidence>
<keyword evidence="2" id="KW-0378">Hydrolase</keyword>
<accession>A0ABT0J4K0</accession>
<dbReference type="InterPro" id="IPR047187">
    <property type="entry name" value="SF1_C_Upf1"/>
</dbReference>
<evidence type="ECO:0000313" key="8">
    <source>
        <dbReference type="Proteomes" id="UP001651050"/>
    </source>
</evidence>
<dbReference type="SUPFAM" id="SSF52540">
    <property type="entry name" value="P-loop containing nucleoside triphosphate hydrolases"/>
    <property type="match status" value="1"/>
</dbReference>
<evidence type="ECO:0000259" key="6">
    <source>
        <dbReference type="Pfam" id="PF13482"/>
    </source>
</evidence>
<keyword evidence="8" id="KW-1185">Reference proteome</keyword>
<comment type="caution">
    <text evidence="7">The sequence shown here is derived from an EMBL/GenBank/DDBJ whole genome shotgun (WGS) entry which is preliminary data.</text>
</comment>
<evidence type="ECO:0000313" key="7">
    <source>
        <dbReference type="EMBL" id="MCK9794384.1"/>
    </source>
</evidence>
<dbReference type="CDD" id="cd18808">
    <property type="entry name" value="SF1_C_Upf1"/>
    <property type="match status" value="1"/>
</dbReference>
<dbReference type="InterPro" id="IPR027417">
    <property type="entry name" value="P-loop_NTPase"/>
</dbReference>
<keyword evidence="4" id="KW-0067">ATP-binding</keyword>
<keyword evidence="3" id="KW-0347">Helicase</keyword>